<dbReference type="CDD" id="cd17920">
    <property type="entry name" value="DEXHc_RecQ"/>
    <property type="match status" value="1"/>
</dbReference>
<evidence type="ECO:0000256" key="4">
    <source>
        <dbReference type="ARBA" id="ARBA00023125"/>
    </source>
</evidence>
<evidence type="ECO:0000256" key="1">
    <source>
        <dbReference type="ARBA" id="ARBA00005446"/>
    </source>
</evidence>
<feature type="domain" description="Helicase ATP-binding" evidence="8">
    <location>
        <begin position="309"/>
        <end position="493"/>
    </location>
</feature>
<keyword evidence="10" id="KW-0614">Plasmid</keyword>
<dbReference type="GO" id="GO:0005524">
    <property type="term" value="F:ATP binding"/>
    <property type="evidence" value="ECO:0007669"/>
    <property type="project" value="UniProtKB-KW"/>
</dbReference>
<dbReference type="GO" id="GO:0005694">
    <property type="term" value="C:chromosome"/>
    <property type="evidence" value="ECO:0007669"/>
    <property type="project" value="TreeGrafter"/>
</dbReference>
<feature type="domain" description="Helicase C-terminal" evidence="9">
    <location>
        <begin position="529"/>
        <end position="685"/>
    </location>
</feature>
<keyword evidence="3" id="KW-0067">ATP-binding</keyword>
<dbReference type="SUPFAM" id="SSF52540">
    <property type="entry name" value="P-loop containing nucleoside triphosphate hydrolases"/>
    <property type="match status" value="1"/>
</dbReference>
<evidence type="ECO:0000256" key="3">
    <source>
        <dbReference type="ARBA" id="ARBA00022840"/>
    </source>
</evidence>
<dbReference type="GO" id="GO:0003677">
    <property type="term" value="F:DNA binding"/>
    <property type="evidence" value="ECO:0007669"/>
    <property type="project" value="UniProtKB-KW"/>
</dbReference>
<keyword evidence="4" id="KW-0238">DNA-binding</keyword>
<evidence type="ECO:0000259" key="8">
    <source>
        <dbReference type="PROSITE" id="PS51192"/>
    </source>
</evidence>
<dbReference type="Pfam" id="PF00271">
    <property type="entry name" value="Helicase_C"/>
    <property type="match status" value="1"/>
</dbReference>
<dbReference type="PANTHER" id="PTHR13710">
    <property type="entry name" value="DNA HELICASE RECQ FAMILY MEMBER"/>
    <property type="match status" value="1"/>
</dbReference>
<dbReference type="GO" id="GO:0005737">
    <property type="term" value="C:cytoplasm"/>
    <property type="evidence" value="ECO:0007669"/>
    <property type="project" value="TreeGrafter"/>
</dbReference>
<protein>
    <recommendedName>
        <fullName evidence="7">DNA 3'-5' helicase</fullName>
        <ecNumber evidence="7">5.6.2.4</ecNumber>
    </recommendedName>
</protein>
<evidence type="ECO:0000256" key="6">
    <source>
        <dbReference type="ARBA" id="ARBA00034617"/>
    </source>
</evidence>
<evidence type="ECO:0000313" key="11">
    <source>
        <dbReference type="Proteomes" id="UP000093346"/>
    </source>
</evidence>
<proteinExistence type="inferred from homology"/>
<gene>
    <name evidence="10" type="ORF">AYR59_07245</name>
</gene>
<dbReference type="GO" id="GO:0043138">
    <property type="term" value="F:3'-5' DNA helicase activity"/>
    <property type="evidence" value="ECO:0007669"/>
    <property type="project" value="UniProtKB-EC"/>
</dbReference>
<evidence type="ECO:0000256" key="7">
    <source>
        <dbReference type="ARBA" id="ARBA00034808"/>
    </source>
</evidence>
<dbReference type="EC" id="5.6.2.4" evidence="7"/>
<dbReference type="InterPro" id="IPR011545">
    <property type="entry name" value="DEAD/DEAH_box_helicase_dom"/>
</dbReference>
<dbReference type="RefSeq" id="WP_065868738.1">
    <property type="nucleotide sequence ID" value="NZ_CP014909.1"/>
</dbReference>
<evidence type="ECO:0000313" key="10">
    <source>
        <dbReference type="EMBL" id="ANZ59875.1"/>
    </source>
</evidence>
<dbReference type="KEGG" id="lle:AYR59_07245"/>
<dbReference type="InterPro" id="IPR027417">
    <property type="entry name" value="P-loop_NTPase"/>
</dbReference>
<dbReference type="AlphaFoldDB" id="A0AB33BJX3"/>
<sequence length="1086" mass="124981">MLSENLVDHFLHRYRFSGDTVLFFKGFDRRFYKELASQSELQHFVDQDIEAVFDDKNQNSNRNLMQGLMTAKGIQWGTYEELVALTNDVTNLSSFYNGHLFVVNNNLFRNFYPSYRQNIQELVDSANKVGDSDKKILYSDFRQNAETTLVQYVLKHKDGALGMEIPDLDFYDAPIRASFDDESAGTVKNISLYSLNDIVAECYLGKIKNTKYVISPGKRQTIDDNYLSLLNSFFNKQSLHFTMANSGRSFEKSALPVSDHLKYLKEYWGKDAAYRSGKFYDDPYASMVTREISQSVIIDDVLTQVKSARSEGTPYYDLVVTAPTGSGKSLFFQVPGIVLHKEYQEITIVVTPLQALMKDQADGLTKRGVEFATYINSQISLEERNRRLQEIKNGKYSILYLAPELLLNSKIENLIGDRRIGLFVVDEAHLVTSWGRDFRVDYWFLGDFISRLRNGGYYSKAKRRDFPVLALTATAVLGGHNDEIGTLIDDLHLRVDENNHMYIGKVRRDQIEFQIHRMKKSVNNSKDEKIAKVLNRINQFVHEGIKTIVYCPYRSQCDILMTGLHDFDETVNNKVACYYGSMSPDEKNKSYANFKSGKVTVMIATTAFGMGIDIDDIQAVYHLAPTGGLPEYVQEIGRAARKLDHGYAITDFFSNDMHYARTLWGLGGIRQYQLREIAKQLSNLSQSNKTRNLLISPESFSHLFDTNDIDQKVKSGLMLLTTDLEDRYHFKVITIRPKSLYTRQFIQASGQTLAEIKHDLKEFIKPVNQPQPKRDPGNFLNGDVITTTMGEIMELDMGKLWEKRFNSLSFPDFKWKFFNENSLFSYPDRVIPKMLLTIDYGETDYDELSQKFNLQLEKLSEVILQIKRECGSHLFSLNDFKRAYKENFPKSANSPDNAAQLILELLTQEKVDNTNKRRIPWQFISFRKNPKTGERAYSFMRNGQTWVLGQLKRQMQLMKPDVTQKNSYSRYLPIPKYREQQSDIHMAVASLLQIWGLATYEIVGGYNSQVFVRINDPQKLRWIVSNKQISNEPLKEIDELHRAAGKFMTQFLSGKRSSKQNWDIIENYFLGRDDVVNGLLAGPSGS</sequence>
<dbReference type="PROSITE" id="PS51192">
    <property type="entry name" value="HELICASE_ATP_BIND_1"/>
    <property type="match status" value="1"/>
</dbReference>
<dbReference type="PROSITE" id="PS51194">
    <property type="entry name" value="HELICASE_CTER"/>
    <property type="match status" value="1"/>
</dbReference>
<name>A0AB33BJX3_9LACO</name>
<dbReference type="InterPro" id="IPR014001">
    <property type="entry name" value="Helicase_ATP-bd"/>
</dbReference>
<geneLocation type="plasmid" evidence="10 11">
    <name>pL1481-2</name>
</geneLocation>
<organism evidence="10 11">
    <name type="scientific">Fructilactobacillus lindneri</name>
    <dbReference type="NCBI Taxonomy" id="53444"/>
    <lineage>
        <taxon>Bacteria</taxon>
        <taxon>Bacillati</taxon>
        <taxon>Bacillota</taxon>
        <taxon>Bacilli</taxon>
        <taxon>Lactobacillales</taxon>
        <taxon>Lactobacillaceae</taxon>
        <taxon>Fructilactobacillus</taxon>
    </lineage>
</organism>
<accession>A0AB33BJX3</accession>
<dbReference type="Gene3D" id="3.40.50.300">
    <property type="entry name" value="P-loop containing nucleotide triphosphate hydrolases"/>
    <property type="match status" value="2"/>
</dbReference>
<evidence type="ECO:0000256" key="5">
    <source>
        <dbReference type="ARBA" id="ARBA00023235"/>
    </source>
</evidence>
<dbReference type="GO" id="GO:0006310">
    <property type="term" value="P:DNA recombination"/>
    <property type="evidence" value="ECO:0007669"/>
    <property type="project" value="TreeGrafter"/>
</dbReference>
<evidence type="ECO:0000259" key="9">
    <source>
        <dbReference type="PROSITE" id="PS51194"/>
    </source>
</evidence>
<dbReference type="PANTHER" id="PTHR13710:SF105">
    <property type="entry name" value="ATP-DEPENDENT DNA HELICASE Q1"/>
    <property type="match status" value="1"/>
</dbReference>
<dbReference type="InterPro" id="IPR001650">
    <property type="entry name" value="Helicase_C-like"/>
</dbReference>
<evidence type="ECO:0000256" key="2">
    <source>
        <dbReference type="ARBA" id="ARBA00022741"/>
    </source>
</evidence>
<reference evidence="10 11" key="1">
    <citation type="submission" date="2016-03" db="EMBL/GenBank/DDBJ databases">
        <title>Pediococcus and Lactobacillus from brewery environment - whole genome sequencing and assembly.</title>
        <authorList>
            <person name="Behr J."/>
            <person name="Geissler A.J."/>
            <person name="Vogel R.F."/>
        </authorList>
    </citation>
    <scope>NUCLEOTIDE SEQUENCE [LARGE SCALE GENOMIC DNA]</scope>
    <source>
        <strain evidence="10 11">TMW 1.481</strain>
        <plasmid evidence="10 11">pL1481-2</plasmid>
    </source>
</reference>
<dbReference type="SMART" id="SM00490">
    <property type="entry name" value="HELICc"/>
    <property type="match status" value="1"/>
</dbReference>
<keyword evidence="5" id="KW-0413">Isomerase</keyword>
<dbReference type="Pfam" id="PF00270">
    <property type="entry name" value="DEAD"/>
    <property type="match status" value="1"/>
</dbReference>
<dbReference type="EMBL" id="CP014909">
    <property type="protein sequence ID" value="ANZ59875.1"/>
    <property type="molecule type" value="Genomic_DNA"/>
</dbReference>
<dbReference type="GO" id="GO:0006281">
    <property type="term" value="P:DNA repair"/>
    <property type="evidence" value="ECO:0007669"/>
    <property type="project" value="TreeGrafter"/>
</dbReference>
<comment type="catalytic activity">
    <reaction evidence="6">
        <text>Couples ATP hydrolysis with the unwinding of duplex DNA by translocating in the 3'-5' direction.</text>
        <dbReference type="EC" id="5.6.2.4"/>
    </reaction>
</comment>
<keyword evidence="2" id="KW-0547">Nucleotide-binding</keyword>
<comment type="similarity">
    <text evidence="1">Belongs to the helicase family. RecQ subfamily.</text>
</comment>
<dbReference type="GO" id="GO:0009378">
    <property type="term" value="F:four-way junction helicase activity"/>
    <property type="evidence" value="ECO:0007669"/>
    <property type="project" value="TreeGrafter"/>
</dbReference>
<dbReference type="SMART" id="SM00487">
    <property type="entry name" value="DEXDc"/>
    <property type="match status" value="1"/>
</dbReference>
<dbReference type="Proteomes" id="UP000093346">
    <property type="component" value="Plasmid pL1481-2"/>
</dbReference>